<dbReference type="PANTHER" id="PTHR35804">
    <property type="entry name" value="LYSINE EXPORTER LYSO"/>
    <property type="match status" value="1"/>
</dbReference>
<evidence type="ECO:0008006" key="3">
    <source>
        <dbReference type="Google" id="ProtNLM"/>
    </source>
</evidence>
<organism evidence="1 2">
    <name type="scientific">Salmonella enterica subsp. enterica serovar Macclesfield str. S-1643</name>
    <dbReference type="NCBI Taxonomy" id="1242107"/>
    <lineage>
        <taxon>Bacteria</taxon>
        <taxon>Pseudomonadati</taxon>
        <taxon>Pseudomonadota</taxon>
        <taxon>Gammaproteobacteria</taxon>
        <taxon>Enterobacterales</taxon>
        <taxon>Enterobacteriaceae</taxon>
        <taxon>Salmonella</taxon>
    </lineage>
</organism>
<keyword evidence="1" id="KW-0614">Plasmid</keyword>
<accession>A0A241PXV7</accession>
<sequence length="110" mass="12135">MVFIFSAFSHLSWRELLVISSGFGWFSLSGPMVNKLVSTEMGTMAFMTDFFREMFSIIFLYFLGQTLPRSAIGISGAAAFDSALPLSKAFTSLSQLIHVAGTFKLLPFAM</sequence>
<dbReference type="GO" id="GO:0015661">
    <property type="term" value="F:L-lysine efflux transmembrane transporter activity"/>
    <property type="evidence" value="ECO:0007669"/>
    <property type="project" value="InterPro"/>
</dbReference>
<gene>
    <name evidence="1" type="ORF">LFZ25_26015</name>
</gene>
<dbReference type="EMBL" id="CP022118">
    <property type="protein sequence ID" value="ASG19234.1"/>
    <property type="molecule type" value="Genomic_DNA"/>
</dbReference>
<protein>
    <recommendedName>
        <fullName evidence="3">DUF340 domain-containing protein</fullName>
    </recommendedName>
</protein>
<dbReference type="Pfam" id="PF03956">
    <property type="entry name" value="Lys_export"/>
    <property type="match status" value="1"/>
</dbReference>
<evidence type="ECO:0000313" key="1">
    <source>
        <dbReference type="EMBL" id="ASG19234.1"/>
    </source>
</evidence>
<evidence type="ECO:0000313" key="2">
    <source>
        <dbReference type="Proteomes" id="UP000197157"/>
    </source>
</evidence>
<proteinExistence type="predicted"/>
<dbReference type="AlphaFoldDB" id="A0A241PXV7"/>
<name>A0A241PXV7_SALET</name>
<geneLocation type="plasmid" evidence="1">
    <name>unnamed1</name>
</geneLocation>
<dbReference type="Proteomes" id="UP000197157">
    <property type="component" value="Plasmid unnamed1"/>
</dbReference>
<dbReference type="InterPro" id="IPR005642">
    <property type="entry name" value="LysO"/>
</dbReference>
<reference evidence="1 2" key="1">
    <citation type="submission" date="2017-06" db="EMBL/GenBank/DDBJ databases">
        <title>Salmonella reference genomes for public health.</title>
        <authorList>
            <person name="Robertson J."/>
            <person name="Yoshida C."/>
            <person name="Gurnik S."/>
            <person name="Nash J."/>
        </authorList>
    </citation>
    <scope>NUCLEOTIDE SEQUENCE [LARGE SCALE GENOMIC DNA]</scope>
    <source>
        <strain evidence="1 2">S-1643</strain>
        <plasmid evidence="2">Plasmid unnamed1</plasmid>
    </source>
</reference>
<dbReference type="PANTHER" id="PTHR35804:SF1">
    <property type="entry name" value="LYSINE EXPORTER LYSO"/>
    <property type="match status" value="1"/>
</dbReference>
<dbReference type="GO" id="GO:0005886">
    <property type="term" value="C:plasma membrane"/>
    <property type="evidence" value="ECO:0007669"/>
    <property type="project" value="TreeGrafter"/>
</dbReference>